<dbReference type="InterPro" id="IPR003593">
    <property type="entry name" value="AAA+_ATPase"/>
</dbReference>
<keyword evidence="6" id="KW-1185">Reference proteome</keyword>
<proteinExistence type="predicted"/>
<keyword evidence="5" id="KW-0378">Hydrolase</keyword>
<dbReference type="InterPro" id="IPR027417">
    <property type="entry name" value="P-loop_NTPase"/>
</dbReference>
<evidence type="ECO:0000313" key="5">
    <source>
        <dbReference type="EMBL" id="OAH09379.1"/>
    </source>
</evidence>
<dbReference type="SUPFAM" id="SSF52540">
    <property type="entry name" value="P-loop containing nucleoside triphosphate hydrolases"/>
    <property type="match status" value="1"/>
</dbReference>
<dbReference type="InterPro" id="IPR050166">
    <property type="entry name" value="ABC_transporter_ATP-bind"/>
</dbReference>
<accession>A0A177HFH7</accession>
<evidence type="ECO:0000313" key="6">
    <source>
        <dbReference type="Proteomes" id="UP000077381"/>
    </source>
</evidence>
<dbReference type="PATRIC" id="fig|1716141.3.peg.7663"/>
<dbReference type="GO" id="GO:0005524">
    <property type="term" value="F:ATP binding"/>
    <property type="evidence" value="ECO:0007669"/>
    <property type="project" value="UniProtKB-KW"/>
</dbReference>
<name>A0A177HFH7_9ACTN</name>
<dbReference type="AlphaFoldDB" id="A0A177HFH7"/>
<evidence type="ECO:0000256" key="1">
    <source>
        <dbReference type="ARBA" id="ARBA00022448"/>
    </source>
</evidence>
<sequence length="272" mass="29466">MATTGISESPPAAPAPPAPAALELRGVTKEFSLRRSRTVTALESVDLTVGHGEFVALLGPSGCGKSTVLRMVAGLEEPTYGEVLVEGGAPAHLVRRHRLGIAFQEHALLPWASAYDNIALPFRVAGRPVDAARVTELLELVGLEGFADARPRQLSGGMRQRVAIARALVLDPEVLLLDEPFGALDAVTRRRMNFELARIWADQRITTLLVTHDVDEAVLLADRVVVLTGRPGTVRHVEEITLPRPRDRALARNAEFHDIVDRLTALLDEGAE</sequence>
<evidence type="ECO:0000259" key="4">
    <source>
        <dbReference type="PROSITE" id="PS50893"/>
    </source>
</evidence>
<feature type="domain" description="ABC transporter" evidence="4">
    <location>
        <begin position="22"/>
        <end position="254"/>
    </location>
</feature>
<dbReference type="Proteomes" id="UP000077381">
    <property type="component" value="Unassembled WGS sequence"/>
</dbReference>
<dbReference type="Pfam" id="PF00005">
    <property type="entry name" value="ABC_tran"/>
    <property type="match status" value="1"/>
</dbReference>
<comment type="caution">
    <text evidence="5">The sequence shown here is derived from an EMBL/GenBank/DDBJ whole genome shotgun (WGS) entry which is preliminary data.</text>
</comment>
<dbReference type="PROSITE" id="PS00211">
    <property type="entry name" value="ABC_TRANSPORTER_1"/>
    <property type="match status" value="1"/>
</dbReference>
<evidence type="ECO:0000256" key="3">
    <source>
        <dbReference type="ARBA" id="ARBA00022840"/>
    </source>
</evidence>
<reference evidence="5 6" key="1">
    <citation type="submission" date="2015-12" db="EMBL/GenBank/DDBJ databases">
        <title>Genome sequence of Streptomyces sp. G25.</title>
        <authorList>
            <person name="Poehlein A."/>
            <person name="Roettig A."/>
            <person name="Hiessl S."/>
            <person name="Hauschild P."/>
            <person name="Schauer J."/>
            <person name="Madkour M.H."/>
            <person name="Al-Ansari A.M."/>
            <person name="Almakishah N.H."/>
            <person name="Steinbuechel A."/>
            <person name="Daniel R."/>
        </authorList>
    </citation>
    <scope>NUCLEOTIDE SEQUENCE [LARGE SCALE GENOMIC DNA]</scope>
    <source>
        <strain evidence="6">G25(2015)</strain>
    </source>
</reference>
<dbReference type="PROSITE" id="PS50893">
    <property type="entry name" value="ABC_TRANSPORTER_2"/>
    <property type="match status" value="1"/>
</dbReference>
<dbReference type="PANTHER" id="PTHR42788">
    <property type="entry name" value="TAURINE IMPORT ATP-BINDING PROTEIN-RELATED"/>
    <property type="match status" value="1"/>
</dbReference>
<dbReference type="CDD" id="cd03293">
    <property type="entry name" value="ABC_NrtD_SsuB_transporters"/>
    <property type="match status" value="1"/>
</dbReference>
<dbReference type="GO" id="GO:0016887">
    <property type="term" value="F:ATP hydrolysis activity"/>
    <property type="evidence" value="ECO:0007669"/>
    <property type="project" value="InterPro"/>
</dbReference>
<dbReference type="EC" id="3.6.3.-" evidence="5"/>
<gene>
    <name evidence="5" type="primary">cmpD_3</name>
    <name evidence="5" type="ORF">STSP_72310</name>
</gene>
<keyword evidence="3 5" id="KW-0067">ATP-binding</keyword>
<keyword evidence="2" id="KW-0547">Nucleotide-binding</keyword>
<dbReference type="OrthoDB" id="4310860at2"/>
<dbReference type="Gene3D" id="3.40.50.300">
    <property type="entry name" value="P-loop containing nucleotide triphosphate hydrolases"/>
    <property type="match status" value="1"/>
</dbReference>
<evidence type="ECO:0000256" key="2">
    <source>
        <dbReference type="ARBA" id="ARBA00022741"/>
    </source>
</evidence>
<dbReference type="InterPro" id="IPR003439">
    <property type="entry name" value="ABC_transporter-like_ATP-bd"/>
</dbReference>
<dbReference type="PANTHER" id="PTHR42788:SF13">
    <property type="entry name" value="ALIPHATIC SULFONATES IMPORT ATP-BINDING PROTEIN SSUB"/>
    <property type="match status" value="1"/>
</dbReference>
<dbReference type="SMART" id="SM00382">
    <property type="entry name" value="AAA"/>
    <property type="match status" value="1"/>
</dbReference>
<protein>
    <submittedName>
        <fullName evidence="5">Bicarbonate transport ATP-binding protein CmpD</fullName>
        <ecNumber evidence="5">3.6.3.-</ecNumber>
    </submittedName>
</protein>
<dbReference type="STRING" id="1716141.STSP_72310"/>
<dbReference type="InterPro" id="IPR017871">
    <property type="entry name" value="ABC_transporter-like_CS"/>
</dbReference>
<dbReference type="RefSeq" id="WP_067285252.1">
    <property type="nucleotide sequence ID" value="NZ_LOHS01000200.1"/>
</dbReference>
<organism evidence="5 6">
    <name type="scientific">Streptomyces jeddahensis</name>
    <dbReference type="NCBI Taxonomy" id="1716141"/>
    <lineage>
        <taxon>Bacteria</taxon>
        <taxon>Bacillati</taxon>
        <taxon>Actinomycetota</taxon>
        <taxon>Actinomycetes</taxon>
        <taxon>Kitasatosporales</taxon>
        <taxon>Streptomycetaceae</taxon>
        <taxon>Streptomyces</taxon>
    </lineage>
</organism>
<keyword evidence="1" id="KW-0813">Transport</keyword>
<dbReference type="EMBL" id="LOHS01000200">
    <property type="protein sequence ID" value="OAH09379.1"/>
    <property type="molecule type" value="Genomic_DNA"/>
</dbReference>